<organism evidence="1 2">
    <name type="scientific">Kordia aestuariivivens</name>
    <dbReference type="NCBI Taxonomy" id="2759037"/>
    <lineage>
        <taxon>Bacteria</taxon>
        <taxon>Pseudomonadati</taxon>
        <taxon>Bacteroidota</taxon>
        <taxon>Flavobacteriia</taxon>
        <taxon>Flavobacteriales</taxon>
        <taxon>Flavobacteriaceae</taxon>
        <taxon>Kordia</taxon>
    </lineage>
</organism>
<keyword evidence="2" id="KW-1185">Reference proteome</keyword>
<evidence type="ECO:0000313" key="1">
    <source>
        <dbReference type="EMBL" id="MBC8757680.1"/>
    </source>
</evidence>
<dbReference type="Proteomes" id="UP000619238">
    <property type="component" value="Unassembled WGS sequence"/>
</dbReference>
<dbReference type="RefSeq" id="WP_187564722.1">
    <property type="nucleotide sequence ID" value="NZ_JACGWS010000025.1"/>
</dbReference>
<protein>
    <recommendedName>
        <fullName evidence="3">Bacteriocin</fullName>
    </recommendedName>
</protein>
<proteinExistence type="predicted"/>
<dbReference type="EMBL" id="JACGWS010000025">
    <property type="protein sequence ID" value="MBC8757680.1"/>
    <property type="molecule type" value="Genomic_DNA"/>
</dbReference>
<sequence>MKKRNLKSLTLNKRKISELQIESKGGRQAATDDCTKSGCSCVSCRPGSCPITIQQPTMPCDM</sequence>
<name>A0ABR7QGH3_9FLAO</name>
<evidence type="ECO:0000313" key="2">
    <source>
        <dbReference type="Proteomes" id="UP000619238"/>
    </source>
</evidence>
<comment type="caution">
    <text evidence="1">The sequence shown here is derived from an EMBL/GenBank/DDBJ whole genome shotgun (WGS) entry which is preliminary data.</text>
</comment>
<gene>
    <name evidence="1" type="ORF">H2O64_23630</name>
</gene>
<reference evidence="1 2" key="1">
    <citation type="submission" date="2020-07" db="EMBL/GenBank/DDBJ databases">
        <title>Description of Kordia aestuariivivens sp. nov., isolated from a tidal flat.</title>
        <authorList>
            <person name="Park S."/>
            <person name="Yoon J.-H."/>
        </authorList>
    </citation>
    <scope>NUCLEOTIDE SEQUENCE [LARGE SCALE GENOMIC DNA]</scope>
    <source>
        <strain evidence="1 2">YSTF-M3</strain>
    </source>
</reference>
<evidence type="ECO:0008006" key="3">
    <source>
        <dbReference type="Google" id="ProtNLM"/>
    </source>
</evidence>
<accession>A0ABR7QGH3</accession>